<keyword evidence="1" id="KW-0732">Signal</keyword>
<accession>A0AA94XTP1</accession>
<organism evidence="2 3">
    <name type="scientific">Glutamicibacter halophytocola</name>
    <dbReference type="NCBI Taxonomy" id="1933880"/>
    <lineage>
        <taxon>Bacteria</taxon>
        <taxon>Bacillati</taxon>
        <taxon>Actinomycetota</taxon>
        <taxon>Actinomycetes</taxon>
        <taxon>Micrococcales</taxon>
        <taxon>Micrococcaceae</taxon>
        <taxon>Glutamicibacter</taxon>
    </lineage>
</organism>
<reference evidence="2" key="1">
    <citation type="journal article" date="2022" name="Pest Manag. Sci.">
        <title>Glutamicibacter halophytocola-mediated host fitness of potato tuber moth on Solanaceae crops.</title>
        <authorList>
            <person name="Wang W."/>
            <person name="Xiao G."/>
            <person name="Du G."/>
            <person name="Chang L."/>
            <person name="Yang Y."/>
            <person name="Ye J."/>
            <person name="Chen B."/>
        </authorList>
    </citation>
    <scope>NUCLEOTIDE SEQUENCE</scope>
    <source>
        <strain evidence="2">S2</strain>
    </source>
</reference>
<feature type="signal peptide" evidence="1">
    <location>
        <begin position="1"/>
        <end position="23"/>
    </location>
</feature>
<dbReference type="RefSeq" id="WP_257746010.1">
    <property type="nucleotide sequence ID" value="NZ_CP102487.1"/>
</dbReference>
<gene>
    <name evidence="2" type="ORF">NUH22_03925</name>
</gene>
<evidence type="ECO:0000313" key="3">
    <source>
        <dbReference type="Proteomes" id="UP001060018"/>
    </source>
</evidence>
<dbReference type="AlphaFoldDB" id="A0AA94XTP1"/>
<proteinExistence type="predicted"/>
<sequence>MKRRMLMAVPLIFGGLLPIAACSQTLGIPAVDRQAGEADHWPGADEQLEGLDAGSVRLLFSQGSADYFAVVSADQLTACLYKFEEDSSQGSIGGCGATGGSDVIVEVSTPKTNMMLVHSGADTAELEQAGWMRIHENIMVF</sequence>
<feature type="chain" id="PRO_5041647733" description="Lipoprotein" evidence="1">
    <location>
        <begin position="24"/>
        <end position="141"/>
    </location>
</feature>
<evidence type="ECO:0000256" key="1">
    <source>
        <dbReference type="SAM" id="SignalP"/>
    </source>
</evidence>
<dbReference type="EMBL" id="CP102487">
    <property type="protein sequence ID" value="UUX59778.1"/>
    <property type="molecule type" value="Genomic_DNA"/>
</dbReference>
<name>A0AA94XTP1_9MICC</name>
<protein>
    <recommendedName>
        <fullName evidence="4">Lipoprotein</fullName>
    </recommendedName>
</protein>
<evidence type="ECO:0000313" key="2">
    <source>
        <dbReference type="EMBL" id="UUX59778.1"/>
    </source>
</evidence>
<dbReference type="Proteomes" id="UP001060018">
    <property type="component" value="Chromosome"/>
</dbReference>
<evidence type="ECO:0008006" key="4">
    <source>
        <dbReference type="Google" id="ProtNLM"/>
    </source>
</evidence>